<reference evidence="2" key="1">
    <citation type="submission" date="2020-11" db="EMBL/GenBank/DDBJ databases">
        <authorList>
            <person name="Tran Van P."/>
        </authorList>
    </citation>
    <scope>NUCLEOTIDE SEQUENCE</scope>
</reference>
<proteinExistence type="predicted"/>
<evidence type="ECO:0000313" key="2">
    <source>
        <dbReference type="EMBL" id="CAD7229331.1"/>
    </source>
</evidence>
<dbReference type="EMBL" id="OB662010">
    <property type="protein sequence ID" value="CAD7229331.1"/>
    <property type="molecule type" value="Genomic_DNA"/>
</dbReference>
<evidence type="ECO:0000256" key="1">
    <source>
        <dbReference type="SAM" id="MobiDB-lite"/>
    </source>
</evidence>
<organism evidence="2">
    <name type="scientific">Cyprideis torosa</name>
    <dbReference type="NCBI Taxonomy" id="163714"/>
    <lineage>
        <taxon>Eukaryota</taxon>
        <taxon>Metazoa</taxon>
        <taxon>Ecdysozoa</taxon>
        <taxon>Arthropoda</taxon>
        <taxon>Crustacea</taxon>
        <taxon>Oligostraca</taxon>
        <taxon>Ostracoda</taxon>
        <taxon>Podocopa</taxon>
        <taxon>Podocopida</taxon>
        <taxon>Cytherocopina</taxon>
        <taxon>Cytheroidea</taxon>
        <taxon>Cytherideidae</taxon>
        <taxon>Cyprideis</taxon>
    </lineage>
</organism>
<gene>
    <name evidence="2" type="ORF">CTOB1V02_LOCUS7203</name>
</gene>
<feature type="compositionally biased region" description="Acidic residues" evidence="1">
    <location>
        <begin position="52"/>
        <end position="64"/>
    </location>
</feature>
<feature type="compositionally biased region" description="Polar residues" evidence="1">
    <location>
        <begin position="29"/>
        <end position="47"/>
    </location>
</feature>
<accession>A0A7R8WCW6</accession>
<feature type="region of interest" description="Disordered" evidence="1">
    <location>
        <begin position="21"/>
        <end position="64"/>
    </location>
</feature>
<sequence>MATVSTVNLNNRQKNSDASFLAELGEMWSPSQPLGGSQGHSSSQPFCSTFIEDSDKEDADDTDPQIQDEADTLEMTQVFEPDEEISPIFSQELQETTESSLEIQRKRRSVATATAFLHAHAPSTPSMAASQGGGPTEALLARSSTLWVEVRLGQRRFHSRFTRKKHDKDLLTSS</sequence>
<protein>
    <submittedName>
        <fullName evidence="2">Uncharacterized protein</fullName>
    </submittedName>
</protein>
<dbReference type="AlphaFoldDB" id="A0A7R8WCW6"/>
<name>A0A7R8WCW6_9CRUS</name>